<gene>
    <name evidence="1" type="ORF">ADUPG1_002334</name>
</gene>
<evidence type="ECO:0000313" key="2">
    <source>
        <dbReference type="Proteomes" id="UP001057375"/>
    </source>
</evidence>
<dbReference type="SUPFAM" id="SSF56672">
    <property type="entry name" value="DNA/RNA polymerases"/>
    <property type="match status" value="1"/>
</dbReference>
<keyword evidence="2" id="KW-1185">Reference proteome</keyword>
<feature type="non-terminal residue" evidence="1">
    <location>
        <position position="1"/>
    </location>
</feature>
<protein>
    <submittedName>
        <fullName evidence="1">Uncharacterized protein</fullName>
    </submittedName>
</protein>
<organism evidence="1 2">
    <name type="scientific">Aduncisulcus paluster</name>
    <dbReference type="NCBI Taxonomy" id="2918883"/>
    <lineage>
        <taxon>Eukaryota</taxon>
        <taxon>Metamonada</taxon>
        <taxon>Carpediemonas-like organisms</taxon>
        <taxon>Aduncisulcus</taxon>
    </lineage>
</organism>
<dbReference type="InterPro" id="IPR050951">
    <property type="entry name" value="Retrovirus_Pol_polyprotein"/>
</dbReference>
<evidence type="ECO:0000313" key="1">
    <source>
        <dbReference type="EMBL" id="GKT32725.1"/>
    </source>
</evidence>
<accession>A0ABQ5KP83</accession>
<dbReference type="InterPro" id="IPR043502">
    <property type="entry name" value="DNA/RNA_pol_sf"/>
</dbReference>
<reference evidence="1" key="1">
    <citation type="submission" date="2022-03" db="EMBL/GenBank/DDBJ databases">
        <title>Draft genome sequence of Aduncisulcus paluster, a free-living microaerophilic Fornicata.</title>
        <authorList>
            <person name="Yuyama I."/>
            <person name="Kume K."/>
            <person name="Tamura T."/>
            <person name="Inagaki Y."/>
            <person name="Hashimoto T."/>
        </authorList>
    </citation>
    <scope>NUCLEOTIDE SEQUENCE</scope>
    <source>
        <strain evidence="1">NY0171</strain>
    </source>
</reference>
<feature type="non-terminal residue" evidence="1">
    <location>
        <position position="192"/>
    </location>
</feature>
<name>A0ABQ5KP83_9EUKA</name>
<dbReference type="PANTHER" id="PTHR37984">
    <property type="entry name" value="PROTEIN CBG26694"/>
    <property type="match status" value="1"/>
</dbReference>
<dbReference type="Gene3D" id="3.10.10.10">
    <property type="entry name" value="HIV Type 1 Reverse Transcriptase, subunit A, domain 1"/>
    <property type="match status" value="2"/>
</dbReference>
<dbReference type="PANTHER" id="PTHR37984:SF5">
    <property type="entry name" value="PROTEIN NYNRIN-LIKE"/>
    <property type="match status" value="1"/>
</dbReference>
<comment type="caution">
    <text evidence="1">The sequence shown here is derived from an EMBL/GenBank/DDBJ whole genome shotgun (WGS) entry which is preliminary data.</text>
</comment>
<dbReference type="Proteomes" id="UP001057375">
    <property type="component" value="Unassembled WGS sequence"/>
</dbReference>
<sequence length="192" mass="22118">IIEMKENTQHQLLLSGKCIDTHQLLGWITTNLTTDPPSSLEEELELEELGFPTLEKRPIDFKCERDDLLPEIMEMIEAYEKEIDRKKPAKVAKFSIKLTSSSPVKCRYRPPPLGLEQQLDLKLTELIDLGYVKLSRSSYAAPIVVIIKPDRSIRLCIEEDSQEYTAFHSHKGLLQWVRMPFGLKTAPAHFQR</sequence>
<dbReference type="EMBL" id="BQXS01002642">
    <property type="protein sequence ID" value="GKT32725.1"/>
    <property type="molecule type" value="Genomic_DNA"/>
</dbReference>
<proteinExistence type="predicted"/>